<gene>
    <name evidence="3" type="ORF">OXPF_12750</name>
</gene>
<feature type="compositionally biased region" description="Polar residues" evidence="1">
    <location>
        <begin position="317"/>
        <end position="331"/>
    </location>
</feature>
<evidence type="ECO:0000313" key="4">
    <source>
        <dbReference type="Proteomes" id="UP000050326"/>
    </source>
</evidence>
<keyword evidence="2" id="KW-1133">Transmembrane helix</keyword>
<accession>A0A0P8YZ77</accession>
<dbReference type="RefSeq" id="WP_054874366.1">
    <property type="nucleotide sequence ID" value="NZ_LKET01000027.1"/>
</dbReference>
<organism evidence="3 4">
    <name type="scientific">Oxobacter pfennigii</name>
    <dbReference type="NCBI Taxonomy" id="36849"/>
    <lineage>
        <taxon>Bacteria</taxon>
        <taxon>Bacillati</taxon>
        <taxon>Bacillota</taxon>
        <taxon>Clostridia</taxon>
        <taxon>Eubacteriales</taxon>
        <taxon>Clostridiaceae</taxon>
        <taxon>Oxobacter</taxon>
    </lineage>
</organism>
<sequence length="428" mass="47446">MKDVNNKSMLTIIRINIILAAGVLISLAFFSGQNVYSWFSSAASANMDVQVGTADSIIAVINMETINPDKIRLAKSAEITDSPLIFFSVEGEAAQYVSPLNPVRIADSIEVPIKVRVTLRQYLELLQNEEDFTGEIKVKYLNEFIDEGLAFTFKGDFLKASFIEALENEENITGDSSLNDELTELLLYIVRYGIWDEDIVDNIAAGLGVNEKFSEDMFEFSFSKEQLRLLKALTPGLIEYVDRLYDTAQELDHENESMGIEIADKENKIFELEAVIISLEDEVNSLKEQNAGLDLDNREKLPETIDTTEETNTEVENSGQQDIENSVQNDENSSHETEDAENGDDNAEAGTDGVENGQNSGNNQDDPIGNAEDALKGGQENNQVEHNGAGVTGEENQNSNPINDPIEQPVNDEEVDGNNENRQNSRNN</sequence>
<keyword evidence="4" id="KW-1185">Reference proteome</keyword>
<feature type="compositionally biased region" description="Low complexity" evidence="1">
    <location>
        <begin position="418"/>
        <end position="428"/>
    </location>
</feature>
<keyword evidence="2" id="KW-0812">Transmembrane</keyword>
<dbReference type="OrthoDB" id="1951943at2"/>
<feature type="compositionally biased region" description="Polar residues" evidence="1">
    <location>
        <begin position="356"/>
        <end position="365"/>
    </location>
</feature>
<dbReference type="STRING" id="36849.OXPF_12750"/>
<feature type="compositionally biased region" description="Acidic residues" evidence="1">
    <location>
        <begin position="338"/>
        <end position="347"/>
    </location>
</feature>
<dbReference type="Proteomes" id="UP000050326">
    <property type="component" value="Unassembled WGS sequence"/>
</dbReference>
<keyword evidence="2" id="KW-0472">Membrane</keyword>
<evidence type="ECO:0000313" key="3">
    <source>
        <dbReference type="EMBL" id="KPU45148.1"/>
    </source>
</evidence>
<dbReference type="AlphaFoldDB" id="A0A0P8YZ77"/>
<dbReference type="EMBL" id="LKET01000027">
    <property type="protein sequence ID" value="KPU45148.1"/>
    <property type="molecule type" value="Genomic_DNA"/>
</dbReference>
<reference evidence="3 4" key="1">
    <citation type="submission" date="2015-09" db="EMBL/GenBank/DDBJ databases">
        <title>Genome sequence of Oxobacter pfennigii DSM 3222.</title>
        <authorList>
            <person name="Poehlein A."/>
            <person name="Bengelsdorf F.R."/>
            <person name="Schiel-Bengelsdorf B."/>
            <person name="Duerre P."/>
            <person name="Daniel R."/>
        </authorList>
    </citation>
    <scope>NUCLEOTIDE SEQUENCE [LARGE SCALE GENOMIC DNA]</scope>
    <source>
        <strain evidence="3 4">DSM 3222</strain>
    </source>
</reference>
<comment type="caution">
    <text evidence="3">The sequence shown here is derived from an EMBL/GenBank/DDBJ whole genome shotgun (WGS) entry which is preliminary data.</text>
</comment>
<evidence type="ECO:0000256" key="1">
    <source>
        <dbReference type="SAM" id="MobiDB-lite"/>
    </source>
</evidence>
<feature type="transmembrane region" description="Helical" evidence="2">
    <location>
        <begin position="12"/>
        <end position="30"/>
    </location>
</feature>
<evidence type="ECO:0000256" key="2">
    <source>
        <dbReference type="SAM" id="Phobius"/>
    </source>
</evidence>
<name>A0A0P8YZ77_9CLOT</name>
<proteinExistence type="predicted"/>
<feature type="region of interest" description="Disordered" evidence="1">
    <location>
        <begin position="294"/>
        <end position="428"/>
    </location>
</feature>
<protein>
    <submittedName>
        <fullName evidence="3">Uncharacterized protein</fullName>
    </submittedName>
</protein>